<accession>A0ABX5LLK4</accession>
<keyword evidence="3 6" id="KW-0326">Glycosidase</keyword>
<keyword evidence="2 6" id="KW-0119">Carbohydrate metabolism</keyword>
<evidence type="ECO:0000256" key="4">
    <source>
        <dbReference type="ARBA" id="ARBA00023326"/>
    </source>
</evidence>
<dbReference type="InterPro" id="IPR031158">
    <property type="entry name" value="GH10_AS"/>
</dbReference>
<dbReference type="InterPro" id="IPR044846">
    <property type="entry name" value="GH10"/>
</dbReference>
<comment type="similarity">
    <text evidence="6">Belongs to the glycosyl hydrolase 10 (cellulase F) family.</text>
</comment>
<dbReference type="PANTHER" id="PTHR31490:SF1">
    <property type="entry name" value="ENDO-1,4-BETA-XYLANASE 1"/>
    <property type="match status" value="1"/>
</dbReference>
<dbReference type="SUPFAM" id="SSF49785">
    <property type="entry name" value="Galactose-binding domain-like"/>
    <property type="match status" value="1"/>
</dbReference>
<evidence type="ECO:0000256" key="1">
    <source>
        <dbReference type="ARBA" id="ARBA00022801"/>
    </source>
</evidence>
<feature type="domain" description="GH10" evidence="8">
    <location>
        <begin position="228"/>
        <end position="513"/>
    </location>
</feature>
<feature type="chain" id="PRO_5047387563" description="Beta-xylanase" evidence="7">
    <location>
        <begin position="23"/>
        <end position="555"/>
    </location>
</feature>
<dbReference type="PANTHER" id="PTHR31490">
    <property type="entry name" value="GLYCOSYL HYDROLASE"/>
    <property type="match status" value="1"/>
</dbReference>
<dbReference type="EC" id="3.2.1.8" evidence="6"/>
<feature type="active site" description="Nucleophile" evidence="5">
    <location>
        <position position="442"/>
    </location>
</feature>
<evidence type="ECO:0000256" key="3">
    <source>
        <dbReference type="ARBA" id="ARBA00023295"/>
    </source>
</evidence>
<proteinExistence type="inferred from homology"/>
<dbReference type="PRINTS" id="PR00134">
    <property type="entry name" value="GLHYDRLASE10"/>
</dbReference>
<reference evidence="9 10" key="1">
    <citation type="submission" date="2018-05" db="EMBL/GenBank/DDBJ databases">
        <title>Animal gut microbial communities from fecal samples from Wisconsin, USA.</title>
        <authorList>
            <person name="Neumann A."/>
        </authorList>
    </citation>
    <scope>NUCLEOTIDE SEQUENCE [LARGE SCALE GENOMIC DNA]</scope>
    <source>
        <strain evidence="9 10">UWS4</strain>
    </source>
</reference>
<dbReference type="SUPFAM" id="SSF51445">
    <property type="entry name" value="(Trans)glycosidases"/>
    <property type="match status" value="1"/>
</dbReference>
<evidence type="ECO:0000256" key="6">
    <source>
        <dbReference type="RuleBase" id="RU361174"/>
    </source>
</evidence>
<dbReference type="Gene3D" id="3.20.20.80">
    <property type="entry name" value="Glycosidases"/>
    <property type="match status" value="1"/>
</dbReference>
<dbReference type="InterPro" id="IPR001000">
    <property type="entry name" value="GH10_dom"/>
</dbReference>
<dbReference type="Proteomes" id="UP000245523">
    <property type="component" value="Unassembled WGS sequence"/>
</dbReference>
<dbReference type="RefSeq" id="WP_106198717.1">
    <property type="nucleotide sequence ID" value="NZ_QGHD01000007.1"/>
</dbReference>
<protein>
    <recommendedName>
        <fullName evidence="6">Beta-xylanase</fullName>
        <ecNumber evidence="6">3.2.1.8</ecNumber>
    </recommendedName>
</protein>
<sequence>MFLSRFKISAAAVLLFAATNFAQNVLSNGNMEYGDGGWYLWNNPDGPAKVELKLAEPGLGFDGSQGAKLVVKELPKIWWGLQLQPPKFLADSAYYKLTFKAKGNMPINAVVQGGAPDYRQKESASFELTDKWQTYSMTFLADQKGYGVNNVTFHVGLKKGWLQMDDVAIEKLGSLNSDWYAAADSRIDSLRKTKITVKANPDEQVHFKLTKHAFPFGTALALYKIEGNSKQDSIEKWFRSAAKKYFWYGVPENQFKWPEYEPKKGKLKKEELQEYISFAEKNKWKLRGHAIMWGIQQYNYDKHFSNPTSPKECKDFGKYLKLRIERDLKEYKGKFAEYDVWNEPLHEAYTFNMCGWNWLDSAFIWAHQVDPTAKLFINDYNVVAAGETDRYVTLIQGMLKRKIPIHGIGVQCHFGLRPVVPELIHERLDKLAALGLPIEVTELDFGDWQVGMNDPEEVQAEKYETFLRTVFSHPAVSGVLLWGFWDNHHWIKNGGIIASDGREKPAAKTIYNLWHKTWTTDTTATANADGIAEIRGFKGVYEITIDGKKQFIGVE</sequence>
<dbReference type="PROSITE" id="PS00591">
    <property type="entry name" value="GH10_1"/>
    <property type="match status" value="1"/>
</dbReference>
<evidence type="ECO:0000313" key="9">
    <source>
        <dbReference type="EMBL" id="PWL03296.1"/>
    </source>
</evidence>
<dbReference type="SMART" id="SM00633">
    <property type="entry name" value="Glyco_10"/>
    <property type="match status" value="1"/>
</dbReference>
<dbReference type="Gene3D" id="2.60.120.260">
    <property type="entry name" value="Galactose-binding domain-like"/>
    <property type="match status" value="1"/>
</dbReference>
<evidence type="ECO:0000256" key="5">
    <source>
        <dbReference type="PROSITE-ProRule" id="PRU10061"/>
    </source>
</evidence>
<evidence type="ECO:0000256" key="2">
    <source>
        <dbReference type="ARBA" id="ARBA00023277"/>
    </source>
</evidence>
<comment type="catalytic activity">
    <reaction evidence="6">
        <text>Endohydrolysis of (1-&gt;4)-beta-D-xylosidic linkages in xylans.</text>
        <dbReference type="EC" id="3.2.1.8"/>
    </reaction>
</comment>
<dbReference type="PROSITE" id="PS51760">
    <property type="entry name" value="GH10_2"/>
    <property type="match status" value="1"/>
</dbReference>
<dbReference type="InterPro" id="IPR017853">
    <property type="entry name" value="GH"/>
</dbReference>
<evidence type="ECO:0000256" key="7">
    <source>
        <dbReference type="SAM" id="SignalP"/>
    </source>
</evidence>
<keyword evidence="4 6" id="KW-0624">Polysaccharide degradation</keyword>
<keyword evidence="1 6" id="KW-0378">Hydrolase</keyword>
<evidence type="ECO:0000313" key="10">
    <source>
        <dbReference type="Proteomes" id="UP000245523"/>
    </source>
</evidence>
<dbReference type="InterPro" id="IPR008979">
    <property type="entry name" value="Galactose-bd-like_sf"/>
</dbReference>
<comment type="caution">
    <text evidence="9">The sequence shown here is derived from an EMBL/GenBank/DDBJ whole genome shotgun (WGS) entry which is preliminary data.</text>
</comment>
<name>A0ABX5LLK4_9BACT</name>
<keyword evidence="10" id="KW-1185">Reference proteome</keyword>
<dbReference type="EMBL" id="QGHD01000007">
    <property type="protein sequence ID" value="PWL03296.1"/>
    <property type="molecule type" value="Genomic_DNA"/>
</dbReference>
<dbReference type="Pfam" id="PF00331">
    <property type="entry name" value="Glyco_hydro_10"/>
    <property type="match status" value="1"/>
</dbReference>
<keyword evidence="7" id="KW-0732">Signal</keyword>
<gene>
    <name evidence="9" type="ORF">B0H50_10753</name>
</gene>
<organism evidence="9 10">
    <name type="scientific">Hallerella porci</name>
    <dbReference type="NCBI Taxonomy" id="1945871"/>
    <lineage>
        <taxon>Bacteria</taxon>
        <taxon>Pseudomonadati</taxon>
        <taxon>Fibrobacterota</taxon>
        <taxon>Fibrobacteria</taxon>
        <taxon>Fibrobacterales</taxon>
        <taxon>Fibrobacteraceae</taxon>
        <taxon>Hallerella</taxon>
    </lineage>
</organism>
<feature type="signal peptide" evidence="7">
    <location>
        <begin position="1"/>
        <end position="22"/>
    </location>
</feature>
<evidence type="ECO:0000259" key="8">
    <source>
        <dbReference type="PROSITE" id="PS51760"/>
    </source>
</evidence>